<keyword evidence="11 15" id="KW-1133">Transmembrane helix</keyword>
<dbReference type="SUPFAM" id="SSF47384">
    <property type="entry name" value="Homodimeric domain of signal transducing histidine kinase"/>
    <property type="match status" value="1"/>
</dbReference>
<keyword evidence="8" id="KW-0547">Nucleotide-binding</keyword>
<evidence type="ECO:0000259" key="16">
    <source>
        <dbReference type="PROSITE" id="PS50109"/>
    </source>
</evidence>
<keyword evidence="5" id="KW-0597">Phosphoprotein</keyword>
<dbReference type="Proteomes" id="UP000494178">
    <property type="component" value="Unassembled WGS sequence"/>
</dbReference>
<dbReference type="Pfam" id="PF00672">
    <property type="entry name" value="HAMP"/>
    <property type="match status" value="1"/>
</dbReference>
<dbReference type="InterPro" id="IPR057640">
    <property type="entry name" value="Cache_WalK"/>
</dbReference>
<keyword evidence="13 15" id="KW-0472">Membrane</keyword>
<dbReference type="SMART" id="SM00304">
    <property type="entry name" value="HAMP"/>
    <property type="match status" value="1"/>
</dbReference>
<dbReference type="SMART" id="SM00388">
    <property type="entry name" value="HisKA"/>
    <property type="match status" value="1"/>
</dbReference>
<dbReference type="EC" id="2.7.13.3" evidence="3"/>
<dbReference type="Gene3D" id="1.10.287.130">
    <property type="match status" value="1"/>
</dbReference>
<dbReference type="SUPFAM" id="SSF158472">
    <property type="entry name" value="HAMP domain-like"/>
    <property type="match status" value="1"/>
</dbReference>
<keyword evidence="10" id="KW-0067">ATP-binding</keyword>
<dbReference type="Gene3D" id="3.30.450.20">
    <property type="entry name" value="PAS domain"/>
    <property type="match status" value="2"/>
</dbReference>
<organism evidence="19">
    <name type="scientific">Ligilactobacillus agilis</name>
    <dbReference type="NCBI Taxonomy" id="1601"/>
    <lineage>
        <taxon>Bacteria</taxon>
        <taxon>Bacillati</taxon>
        <taxon>Bacillota</taxon>
        <taxon>Bacilli</taxon>
        <taxon>Lactobacillales</taxon>
        <taxon>Lactobacillaceae</taxon>
        <taxon>Ligilactobacillus</taxon>
    </lineage>
</organism>
<dbReference type="InterPro" id="IPR000014">
    <property type="entry name" value="PAS"/>
</dbReference>
<dbReference type="FunFam" id="1.10.287.130:FF:000001">
    <property type="entry name" value="Two-component sensor histidine kinase"/>
    <property type="match status" value="1"/>
</dbReference>
<reference evidence="19" key="1">
    <citation type="submission" date="2019-10" db="EMBL/GenBank/DDBJ databases">
        <title>Lactobacillus agilis SY111 Whole Genome Sequencing Project.</title>
        <authorList>
            <person name="Suzuki S."/>
            <person name="Endo A."/>
            <person name="Maeno S."/>
            <person name="Shiwa Y."/>
            <person name="Matsutani M."/>
            <person name="Kajikawa A."/>
        </authorList>
    </citation>
    <scope>NUCLEOTIDE SEQUENCE</scope>
    <source>
        <strain evidence="19">SY111</strain>
    </source>
</reference>
<dbReference type="GO" id="GO:0016036">
    <property type="term" value="P:cellular response to phosphate starvation"/>
    <property type="evidence" value="ECO:0007669"/>
    <property type="project" value="TreeGrafter"/>
</dbReference>
<feature type="domain" description="Histidine kinase" evidence="16">
    <location>
        <begin position="386"/>
        <end position="614"/>
    </location>
</feature>
<keyword evidence="14" id="KW-0175">Coiled coil</keyword>
<evidence type="ECO:0000256" key="1">
    <source>
        <dbReference type="ARBA" id="ARBA00000085"/>
    </source>
</evidence>
<dbReference type="CDD" id="cd00130">
    <property type="entry name" value="PAS"/>
    <property type="match status" value="1"/>
</dbReference>
<dbReference type="GO" id="GO:0000155">
    <property type="term" value="F:phosphorelay sensor kinase activity"/>
    <property type="evidence" value="ECO:0007669"/>
    <property type="project" value="InterPro"/>
</dbReference>
<keyword evidence="4" id="KW-1003">Cell membrane</keyword>
<dbReference type="SUPFAM" id="SSF55785">
    <property type="entry name" value="PYP-like sensor domain (PAS domain)"/>
    <property type="match status" value="1"/>
</dbReference>
<dbReference type="SUPFAM" id="SSF55874">
    <property type="entry name" value="ATPase domain of HSP90 chaperone/DNA topoisomerase II/histidine kinase"/>
    <property type="match status" value="1"/>
</dbReference>
<gene>
    <name evidence="19" type="primary">vicK</name>
    <name evidence="19" type="ORF">SY111_18200</name>
</gene>
<dbReference type="CDD" id="cd00082">
    <property type="entry name" value="HisKA"/>
    <property type="match status" value="1"/>
</dbReference>
<accession>A0A6F9XVC5</accession>
<dbReference type="PROSITE" id="PS50109">
    <property type="entry name" value="HIS_KIN"/>
    <property type="match status" value="1"/>
</dbReference>
<evidence type="ECO:0000256" key="2">
    <source>
        <dbReference type="ARBA" id="ARBA00004651"/>
    </source>
</evidence>
<dbReference type="CDD" id="cd06225">
    <property type="entry name" value="HAMP"/>
    <property type="match status" value="1"/>
</dbReference>
<evidence type="ECO:0000256" key="7">
    <source>
        <dbReference type="ARBA" id="ARBA00022692"/>
    </source>
</evidence>
<keyword evidence="12" id="KW-0902">Two-component regulatory system</keyword>
<dbReference type="GO" id="GO:0005524">
    <property type="term" value="F:ATP binding"/>
    <property type="evidence" value="ECO:0007669"/>
    <property type="project" value="UniProtKB-KW"/>
</dbReference>
<dbReference type="InterPro" id="IPR003661">
    <property type="entry name" value="HisK_dim/P_dom"/>
</dbReference>
<comment type="caution">
    <text evidence="19">The sequence shown here is derived from an EMBL/GenBank/DDBJ whole genome shotgun (WGS) entry which is preliminary data.</text>
</comment>
<dbReference type="FunFam" id="3.30.565.10:FF:000006">
    <property type="entry name" value="Sensor histidine kinase WalK"/>
    <property type="match status" value="1"/>
</dbReference>
<evidence type="ECO:0000256" key="13">
    <source>
        <dbReference type="ARBA" id="ARBA00023136"/>
    </source>
</evidence>
<dbReference type="SMART" id="SM00091">
    <property type="entry name" value="PAS"/>
    <property type="match status" value="1"/>
</dbReference>
<evidence type="ECO:0000256" key="6">
    <source>
        <dbReference type="ARBA" id="ARBA00022679"/>
    </source>
</evidence>
<evidence type="ECO:0000256" key="11">
    <source>
        <dbReference type="ARBA" id="ARBA00022989"/>
    </source>
</evidence>
<dbReference type="InterPro" id="IPR005467">
    <property type="entry name" value="His_kinase_dom"/>
</dbReference>
<dbReference type="GO" id="GO:0004721">
    <property type="term" value="F:phosphoprotein phosphatase activity"/>
    <property type="evidence" value="ECO:0007669"/>
    <property type="project" value="TreeGrafter"/>
</dbReference>
<dbReference type="InterPro" id="IPR036097">
    <property type="entry name" value="HisK_dim/P_sf"/>
</dbReference>
<evidence type="ECO:0000256" key="15">
    <source>
        <dbReference type="SAM" id="Phobius"/>
    </source>
</evidence>
<dbReference type="Pfam" id="PF02518">
    <property type="entry name" value="HATPase_c"/>
    <property type="match status" value="1"/>
</dbReference>
<dbReference type="PROSITE" id="PS50112">
    <property type="entry name" value="PAS"/>
    <property type="match status" value="1"/>
</dbReference>
<dbReference type="Pfam" id="PF00989">
    <property type="entry name" value="PAS"/>
    <property type="match status" value="1"/>
</dbReference>
<evidence type="ECO:0000256" key="3">
    <source>
        <dbReference type="ARBA" id="ARBA00012438"/>
    </source>
</evidence>
<proteinExistence type="predicted"/>
<evidence type="ECO:0000256" key="5">
    <source>
        <dbReference type="ARBA" id="ARBA00022553"/>
    </source>
</evidence>
<dbReference type="InterPro" id="IPR049814">
    <property type="entry name" value="Resp_reg_WalK"/>
</dbReference>
<dbReference type="PRINTS" id="PR00344">
    <property type="entry name" value="BCTRLSENSOR"/>
</dbReference>
<dbReference type="Gene3D" id="1.10.8.500">
    <property type="entry name" value="HAMP domain in histidine kinase"/>
    <property type="match status" value="1"/>
</dbReference>
<feature type="transmembrane region" description="Helical" evidence="15">
    <location>
        <begin position="183"/>
        <end position="209"/>
    </location>
</feature>
<evidence type="ECO:0000256" key="12">
    <source>
        <dbReference type="ARBA" id="ARBA00023012"/>
    </source>
</evidence>
<dbReference type="InterPro" id="IPR029151">
    <property type="entry name" value="Sensor-like_sf"/>
</dbReference>
<dbReference type="EMBL" id="BLAN01000121">
    <property type="protein sequence ID" value="GET09196.1"/>
    <property type="molecule type" value="Genomic_DNA"/>
</dbReference>
<dbReference type="InterPro" id="IPR003594">
    <property type="entry name" value="HATPase_dom"/>
</dbReference>
<dbReference type="InterPro" id="IPR013767">
    <property type="entry name" value="PAS_fold"/>
</dbReference>
<dbReference type="AlphaFoldDB" id="A0A6F9XVC5"/>
<evidence type="ECO:0000259" key="18">
    <source>
        <dbReference type="PROSITE" id="PS50885"/>
    </source>
</evidence>
<evidence type="ECO:0000256" key="8">
    <source>
        <dbReference type="ARBA" id="ARBA00022741"/>
    </source>
</evidence>
<dbReference type="InterPro" id="IPR003660">
    <property type="entry name" value="HAMP_dom"/>
</dbReference>
<dbReference type="SMART" id="SM00387">
    <property type="entry name" value="HATPase_c"/>
    <property type="match status" value="1"/>
</dbReference>
<evidence type="ECO:0000256" key="14">
    <source>
        <dbReference type="SAM" id="Coils"/>
    </source>
</evidence>
<dbReference type="CDD" id="cd00075">
    <property type="entry name" value="HATPase"/>
    <property type="match status" value="1"/>
</dbReference>
<comment type="subcellular location">
    <subcellularLocation>
        <location evidence="2">Cell membrane</location>
        <topology evidence="2">Multi-pass membrane protein</topology>
    </subcellularLocation>
</comment>
<dbReference type="Gene3D" id="3.30.565.10">
    <property type="entry name" value="Histidine kinase-like ATPase, C-terminal domain"/>
    <property type="match status" value="1"/>
</dbReference>
<dbReference type="NCBIfam" id="NF033092">
    <property type="entry name" value="HK_WalK"/>
    <property type="match status" value="1"/>
</dbReference>
<dbReference type="InterPro" id="IPR036890">
    <property type="entry name" value="HATPase_C_sf"/>
</dbReference>
<dbReference type="RefSeq" id="WP_172586431.1">
    <property type="nucleotide sequence ID" value="NZ_BLAN01000121.1"/>
</dbReference>
<dbReference type="InterPro" id="IPR004358">
    <property type="entry name" value="Sig_transdc_His_kin-like_C"/>
</dbReference>
<dbReference type="InterPro" id="IPR035965">
    <property type="entry name" value="PAS-like_dom_sf"/>
</dbReference>
<evidence type="ECO:0000259" key="17">
    <source>
        <dbReference type="PROSITE" id="PS50112"/>
    </source>
</evidence>
<feature type="domain" description="HAMP" evidence="18">
    <location>
        <begin position="207"/>
        <end position="259"/>
    </location>
</feature>
<keyword evidence="6" id="KW-0808">Transferase</keyword>
<dbReference type="InterPro" id="IPR050351">
    <property type="entry name" value="BphY/WalK/GraS-like"/>
</dbReference>
<comment type="catalytic activity">
    <reaction evidence="1">
        <text>ATP + protein L-histidine = ADP + protein N-phospho-L-histidine.</text>
        <dbReference type="EC" id="2.7.13.3"/>
    </reaction>
</comment>
<feature type="coiled-coil region" evidence="14">
    <location>
        <begin position="240"/>
        <end position="267"/>
    </location>
</feature>
<evidence type="ECO:0000313" key="19">
    <source>
        <dbReference type="EMBL" id="GET09196.1"/>
    </source>
</evidence>
<keyword evidence="9 19" id="KW-0418">Kinase</keyword>
<dbReference type="Pfam" id="PF00512">
    <property type="entry name" value="HisKA"/>
    <property type="match status" value="1"/>
</dbReference>
<name>A0A6F9XVC5_9LACO</name>
<dbReference type="PANTHER" id="PTHR45453:SF1">
    <property type="entry name" value="PHOSPHATE REGULON SENSOR PROTEIN PHOR"/>
    <property type="match status" value="1"/>
</dbReference>
<dbReference type="SUPFAM" id="SSF103190">
    <property type="entry name" value="Sensory domain-like"/>
    <property type="match status" value="1"/>
</dbReference>
<evidence type="ECO:0000256" key="10">
    <source>
        <dbReference type="ARBA" id="ARBA00022840"/>
    </source>
</evidence>
<protein>
    <recommendedName>
        <fullName evidence="3">histidine kinase</fullName>
        <ecNumber evidence="3">2.7.13.3</ecNumber>
    </recommendedName>
</protein>
<dbReference type="GO" id="GO:0005886">
    <property type="term" value="C:plasma membrane"/>
    <property type="evidence" value="ECO:0007669"/>
    <property type="project" value="UniProtKB-SubCell"/>
</dbReference>
<feature type="domain" description="PAS" evidence="17">
    <location>
        <begin position="264"/>
        <end position="329"/>
    </location>
</feature>
<sequence>MSVNKKLRFFQSIHFKIALVFALLLLITFQIVGAVFVQRLKSDNIKAFKQRVELSTYVDNSLIASLNSSDTAAANQKIRKVLEDINNENISEIQVVDVKGTIRGDSDVNNRSLVGQKTTDAEIKQVIYNSRSFTKTTYDKRDNRRYYIAITPLLSVSGNTNTVVGAVYVKANMETVYDSINSVVVIFATASLIATAIGMALAIVISRAITRPIDEMKKQTSRIARGDYSGQVRIYGQDELGQLAQAVNNLSVKIEEAQESSEAERRRLDLVLSHMSDGVIATDRRGNITIINEMASEDLNVNPDEVIGRSILDVLDIRSQYTLREILENQDEIILDLSDAEHEQILNAYFSLIQRESGFISGLVCVLHDVTEQQKIDRERRQFVSNVSHELRTPLTSMRSYIEALNDGAWKDPEVAPQFLKVTQDETDRMIRMINDLLSLSRMDSGRLQLELELVNLNELFNYILNRFDMMLDKDNNDTRDTKTKNYTIKRDFTKRDLWVEIDTDKFIQVVDNIMNNAIKYSPDGGVITCRLLETHNHVILSITDQGLGIPKKDLNHVFDRFFRVDKARSRAQGGTGLGLAISKEVIALHHGKIWVDSIEGKGSTFYISLPYEEYEGDAWDEA</sequence>
<dbReference type="GO" id="GO:0006355">
    <property type="term" value="P:regulation of DNA-templated transcription"/>
    <property type="evidence" value="ECO:0007669"/>
    <property type="project" value="InterPro"/>
</dbReference>
<dbReference type="PANTHER" id="PTHR45453">
    <property type="entry name" value="PHOSPHATE REGULON SENSOR PROTEIN PHOR"/>
    <property type="match status" value="1"/>
</dbReference>
<evidence type="ECO:0000256" key="9">
    <source>
        <dbReference type="ARBA" id="ARBA00022777"/>
    </source>
</evidence>
<dbReference type="Pfam" id="PF23846">
    <property type="entry name" value="Cache_WalK"/>
    <property type="match status" value="1"/>
</dbReference>
<keyword evidence="7 15" id="KW-0812">Transmembrane</keyword>
<dbReference type="PROSITE" id="PS50885">
    <property type="entry name" value="HAMP"/>
    <property type="match status" value="1"/>
</dbReference>
<evidence type="ECO:0000256" key="4">
    <source>
        <dbReference type="ARBA" id="ARBA00022475"/>
    </source>
</evidence>